<dbReference type="InterPro" id="IPR000531">
    <property type="entry name" value="Beta-barrel_TonB"/>
</dbReference>
<dbReference type="InterPro" id="IPR012910">
    <property type="entry name" value="Plug_dom"/>
</dbReference>
<keyword evidence="3 11" id="KW-1134">Transmembrane beta strand</keyword>
<dbReference type="EMBL" id="LR778301">
    <property type="protein sequence ID" value="CAB1367501.1"/>
    <property type="molecule type" value="Genomic_DNA"/>
</dbReference>
<name>A0A6S6XNJ1_9PROT</name>
<evidence type="ECO:0000256" key="1">
    <source>
        <dbReference type="ARBA" id="ARBA00004571"/>
    </source>
</evidence>
<evidence type="ECO:0000256" key="9">
    <source>
        <dbReference type="ARBA" id="ARBA00023136"/>
    </source>
</evidence>
<dbReference type="RefSeq" id="WP_145771446.1">
    <property type="nucleotide sequence ID" value="NZ_LR778301.1"/>
</dbReference>
<dbReference type="OrthoDB" id="8538693at2"/>
<evidence type="ECO:0000256" key="8">
    <source>
        <dbReference type="ARBA" id="ARBA00023077"/>
    </source>
</evidence>
<dbReference type="AlphaFoldDB" id="A0A6S6XNJ1"/>
<evidence type="ECO:0000313" key="15">
    <source>
        <dbReference type="EMBL" id="CAB1367501.1"/>
    </source>
</evidence>
<evidence type="ECO:0000256" key="4">
    <source>
        <dbReference type="ARBA" id="ARBA00022496"/>
    </source>
</evidence>
<dbReference type="KEGG" id="doe:DENOEST_0329"/>
<dbReference type="SUPFAM" id="SSF56935">
    <property type="entry name" value="Porins"/>
    <property type="match status" value="1"/>
</dbReference>
<keyword evidence="16" id="KW-1185">Reference proteome</keyword>
<dbReference type="PROSITE" id="PS52016">
    <property type="entry name" value="TONB_DEPENDENT_REC_3"/>
    <property type="match status" value="1"/>
</dbReference>
<keyword evidence="2 11" id="KW-0813">Transport</keyword>
<dbReference type="InterPro" id="IPR039426">
    <property type="entry name" value="TonB-dep_rcpt-like"/>
</dbReference>
<evidence type="ECO:0000256" key="11">
    <source>
        <dbReference type="PROSITE-ProRule" id="PRU01360"/>
    </source>
</evidence>
<reference evidence="15 16" key="1">
    <citation type="submission" date="2020-03" db="EMBL/GenBank/DDBJ databases">
        <authorList>
            <consortium name="Genoscope - CEA"/>
            <person name="William W."/>
        </authorList>
    </citation>
    <scope>NUCLEOTIDE SEQUENCE [LARGE SCALE GENOMIC DNA]</scope>
    <source>
        <strain evidence="16">DSM 16959</strain>
    </source>
</reference>
<evidence type="ECO:0000256" key="5">
    <source>
        <dbReference type="ARBA" id="ARBA00022692"/>
    </source>
</evidence>
<accession>A0A6S6XNJ1</accession>
<dbReference type="PANTHER" id="PTHR32552:SF81">
    <property type="entry name" value="TONB-DEPENDENT OUTER MEMBRANE RECEPTOR"/>
    <property type="match status" value="1"/>
</dbReference>
<keyword evidence="10 11" id="KW-0998">Cell outer membrane</keyword>
<feature type="domain" description="TonB-dependent receptor plug" evidence="14">
    <location>
        <begin position="53"/>
        <end position="162"/>
    </location>
</feature>
<keyword evidence="8 12" id="KW-0798">TonB box</keyword>
<dbReference type="CDD" id="cd01347">
    <property type="entry name" value="ligand_gated_channel"/>
    <property type="match status" value="1"/>
</dbReference>
<dbReference type="Pfam" id="PF00593">
    <property type="entry name" value="TonB_dep_Rec_b-barrel"/>
    <property type="match status" value="1"/>
</dbReference>
<evidence type="ECO:0000256" key="6">
    <source>
        <dbReference type="ARBA" id="ARBA00023004"/>
    </source>
</evidence>
<keyword evidence="7" id="KW-0406">Ion transport</keyword>
<feature type="domain" description="TonB-dependent receptor-like beta-barrel" evidence="13">
    <location>
        <begin position="253"/>
        <end position="666"/>
    </location>
</feature>
<dbReference type="InterPro" id="IPR036942">
    <property type="entry name" value="Beta-barrel_TonB_sf"/>
</dbReference>
<evidence type="ECO:0000256" key="10">
    <source>
        <dbReference type="ARBA" id="ARBA00023237"/>
    </source>
</evidence>
<keyword evidence="6" id="KW-0408">Iron</keyword>
<protein>
    <submittedName>
        <fullName evidence="15">Iron complex outermembrane recepter protein</fullName>
    </submittedName>
</protein>
<comment type="similarity">
    <text evidence="11 12">Belongs to the TonB-dependent receptor family.</text>
</comment>
<dbReference type="Gene3D" id="2.40.170.20">
    <property type="entry name" value="TonB-dependent receptor, beta-barrel domain"/>
    <property type="match status" value="1"/>
</dbReference>
<keyword evidence="5 11" id="KW-0812">Transmembrane</keyword>
<evidence type="ECO:0000256" key="3">
    <source>
        <dbReference type="ARBA" id="ARBA00022452"/>
    </source>
</evidence>
<dbReference type="Proteomes" id="UP000515733">
    <property type="component" value="Chromosome"/>
</dbReference>
<dbReference type="PANTHER" id="PTHR32552">
    <property type="entry name" value="FERRICHROME IRON RECEPTOR-RELATED"/>
    <property type="match status" value="1"/>
</dbReference>
<comment type="subcellular location">
    <subcellularLocation>
        <location evidence="1 11">Cell outer membrane</location>
        <topology evidence="1 11">Multi-pass membrane protein</topology>
    </subcellularLocation>
</comment>
<gene>
    <name evidence="15" type="ORF">DENOEST_0329</name>
</gene>
<evidence type="ECO:0000259" key="14">
    <source>
        <dbReference type="Pfam" id="PF07715"/>
    </source>
</evidence>
<evidence type="ECO:0000256" key="2">
    <source>
        <dbReference type="ARBA" id="ARBA00022448"/>
    </source>
</evidence>
<dbReference type="GO" id="GO:0006826">
    <property type="term" value="P:iron ion transport"/>
    <property type="evidence" value="ECO:0007669"/>
    <property type="project" value="UniProtKB-KW"/>
</dbReference>
<evidence type="ECO:0000256" key="12">
    <source>
        <dbReference type="RuleBase" id="RU003357"/>
    </source>
</evidence>
<keyword evidence="4" id="KW-0410">Iron transport</keyword>
<sequence length="759" mass="82595">MNKVSQVLPRGFAQRGIPLLVAGLFAGQAWAADAVGAGLEEIVVTAQKRAEKLQDVPLAISAYSVQQLEARGVQTTKDLSALAPNLQISESQAEHGSVKIAMRGSSLGNTPLFQESMVGVYIDGVFIGKPSGQQFDLLDVERVEVLRGPQGTLYGRNTMAGALSFVTRKPTGQFGGAVGVDVGNYGKLATSLSMDLPRMGIASVSFGYRENHRNGLVKTLPGSPVSSLDSLNTQSGRLAMNLDISSTLQFDYRYDTNSRNDRPPLGQLTYVAPNALGGFLDYYGAGGYSKFASTERQTTAGANIAVFERDRTEGHSATLNWDIDPNNTLKAIVSYRHTRGQGALDIDGTNLSVLDNSPFHSSYAQRSQEFQWVGHTDRWKYVTGLYFFQDQGSTHDRSQSFPLWGVPAAIDKYTFESRSSSWYGQADYQTTEALTLTAGLRYNREHKQLSRYTIDDAGMGAGGWAGGVPPTDSSKEFSATTPMLTAAYKFNSQTNGYARYAEGFRTGGFNGTASTPAEASRPYAPEKAKSYELGLKWTSEDNRLQINSALFMSKTTDKQVVVFNAGAGGVPLPSISNAGKATSSGLELEAAYAPSDTMRLQGSLGFLRSKYDSYIINGIDEASNWPVGQSPRFNMTLAMDAHIAKTAWGTLRGMLDYTYQSEMQSMAGQKARPGDALYRTDQPTDEEGNIAAAGFWNGKLLLKGIPMGHDSFGEVSLWVRNITDKQHIAGRIVIPQIGRMNLGYWDEPRTYGASFSYRW</sequence>
<organism evidence="15 16">
    <name type="scientific">Denitratisoma oestradiolicum</name>
    <dbReference type="NCBI Taxonomy" id="311182"/>
    <lineage>
        <taxon>Bacteria</taxon>
        <taxon>Pseudomonadati</taxon>
        <taxon>Pseudomonadota</taxon>
        <taxon>Betaproteobacteria</taxon>
        <taxon>Nitrosomonadales</taxon>
        <taxon>Sterolibacteriaceae</taxon>
        <taxon>Denitratisoma</taxon>
    </lineage>
</organism>
<dbReference type="Pfam" id="PF07715">
    <property type="entry name" value="Plug"/>
    <property type="match status" value="1"/>
</dbReference>
<keyword evidence="9 11" id="KW-0472">Membrane</keyword>
<proteinExistence type="inferred from homology"/>
<dbReference type="GO" id="GO:0009279">
    <property type="term" value="C:cell outer membrane"/>
    <property type="evidence" value="ECO:0007669"/>
    <property type="project" value="UniProtKB-SubCell"/>
</dbReference>
<evidence type="ECO:0000256" key="7">
    <source>
        <dbReference type="ARBA" id="ARBA00023065"/>
    </source>
</evidence>
<evidence type="ECO:0000259" key="13">
    <source>
        <dbReference type="Pfam" id="PF00593"/>
    </source>
</evidence>
<evidence type="ECO:0000313" key="16">
    <source>
        <dbReference type="Proteomes" id="UP000515733"/>
    </source>
</evidence>